<organism evidence="2 3">
    <name type="scientific">Terribacillus saccharophilus</name>
    <dbReference type="NCBI Taxonomy" id="361277"/>
    <lineage>
        <taxon>Bacteria</taxon>
        <taxon>Bacillati</taxon>
        <taxon>Bacillota</taxon>
        <taxon>Bacilli</taxon>
        <taxon>Bacillales</taxon>
        <taxon>Bacillaceae</taxon>
        <taxon>Terribacillus</taxon>
    </lineage>
</organism>
<gene>
    <name evidence="2" type="ORF">CHI12_12410</name>
</gene>
<dbReference type="RefSeq" id="WP_095271215.1">
    <property type="nucleotide sequence ID" value="NZ_NPBH01000055.1"/>
</dbReference>
<feature type="transmembrane region" description="Helical" evidence="1">
    <location>
        <begin position="135"/>
        <end position="156"/>
    </location>
</feature>
<comment type="caution">
    <text evidence="2">The sequence shown here is derived from an EMBL/GenBank/DDBJ whole genome shotgun (WGS) entry which is preliminary data.</text>
</comment>
<proteinExistence type="predicted"/>
<keyword evidence="1" id="KW-1133">Transmembrane helix</keyword>
<dbReference type="EMBL" id="NPBH01000055">
    <property type="protein sequence ID" value="PAE07275.1"/>
    <property type="molecule type" value="Genomic_DNA"/>
</dbReference>
<dbReference type="Proteomes" id="UP000216475">
    <property type="component" value="Unassembled WGS sequence"/>
</dbReference>
<protein>
    <recommendedName>
        <fullName evidence="4">ABC-2 family transporter protein</fullName>
    </recommendedName>
</protein>
<keyword evidence="1" id="KW-0472">Membrane</keyword>
<feature type="transmembrane region" description="Helical" evidence="1">
    <location>
        <begin position="86"/>
        <end position="115"/>
    </location>
</feature>
<dbReference type="AlphaFoldDB" id="A0A268HBN2"/>
<feature type="transmembrane region" description="Helical" evidence="1">
    <location>
        <begin position="20"/>
        <end position="40"/>
    </location>
</feature>
<feature type="transmembrane region" description="Helical" evidence="1">
    <location>
        <begin position="46"/>
        <end position="65"/>
    </location>
</feature>
<name>A0A268HBN2_9BACI</name>
<feature type="transmembrane region" description="Helical" evidence="1">
    <location>
        <begin position="204"/>
        <end position="223"/>
    </location>
</feature>
<accession>A0A268HBN2</accession>
<evidence type="ECO:0000313" key="2">
    <source>
        <dbReference type="EMBL" id="PAE07275.1"/>
    </source>
</evidence>
<reference evidence="2 3" key="1">
    <citation type="submission" date="2017-07" db="EMBL/GenBank/DDBJ databases">
        <title>Isolation and whole genome analysis of endospore-forming bacteria from heroin.</title>
        <authorList>
            <person name="Kalinowski J."/>
            <person name="Ahrens B."/>
            <person name="Al-Dilaimi A."/>
            <person name="Winkler A."/>
            <person name="Wibberg D."/>
            <person name="Schleenbecker U."/>
            <person name="Ruckert C."/>
            <person name="Wolfel R."/>
            <person name="Grass G."/>
        </authorList>
    </citation>
    <scope>NUCLEOTIDE SEQUENCE [LARGE SCALE GENOMIC DNA]</scope>
    <source>
        <strain evidence="2 3">7509</strain>
    </source>
</reference>
<evidence type="ECO:0000256" key="1">
    <source>
        <dbReference type="SAM" id="Phobius"/>
    </source>
</evidence>
<evidence type="ECO:0000313" key="3">
    <source>
        <dbReference type="Proteomes" id="UP000216475"/>
    </source>
</evidence>
<sequence>MMKQIQALLYFFVVDSRRTVTIFCSILLFSITILSILAFAVVDKMYITITVPAYIFMIIFGFKTIQESLPFAIKRGITRKSYHTAVGIFILLISSVMVIFLVAVQLVFNAVIQAANITNIQILRPIGASTELKSILYSLPLDFAFLLSFFAAGLLLGIVVYKFGFLGGAILGGIVLIGVTITLASRERLIDLLTWMQNLAVLPAFGLICAIAIISYIISWLFIRTSSSQHTA</sequence>
<keyword evidence="1" id="KW-0812">Transmembrane</keyword>
<evidence type="ECO:0008006" key="4">
    <source>
        <dbReference type="Google" id="ProtNLM"/>
    </source>
</evidence>
<feature type="transmembrane region" description="Helical" evidence="1">
    <location>
        <begin position="163"/>
        <end position="184"/>
    </location>
</feature>